<feature type="compositionally biased region" description="Basic and acidic residues" evidence="1">
    <location>
        <begin position="93"/>
        <end position="113"/>
    </location>
</feature>
<sequence>MRRPYWMIAAIAAMMLLASGCGSSSNAGSTSNEQTKEKSAPLAAGTVPFAEDAFDAIDTEVQPDNKQADAPVEEQKVETAEVKSPADATAVTEQKEEEKKEEKKPEAEQPEKKPSKKKVEKKVEEATKSNAAVNQAVTDSIMDNIDDKAAVKSADQEKLKKAIEQIRTQIKELKQNADSNDAEKMKASAATIMQSWESMKADVKSSAPSMVDFLSEKVKGLNDVKDAETVDQAVVLQLDYELYQAFRQLADKLGVN</sequence>
<reference evidence="3 4" key="1">
    <citation type="submission" date="2020-09" db="EMBL/GenBank/DDBJ databases">
        <title>Paenibacillus sp. strain PR3 16S rRNA gene Genome sequencing and assembly.</title>
        <authorList>
            <person name="Kim J."/>
        </authorList>
    </citation>
    <scope>NUCLEOTIDE SEQUENCE [LARGE SCALE GENOMIC DNA]</scope>
    <source>
        <strain evidence="3 4">PR3</strain>
    </source>
</reference>
<evidence type="ECO:0008006" key="5">
    <source>
        <dbReference type="Google" id="ProtNLM"/>
    </source>
</evidence>
<dbReference type="Proteomes" id="UP000609346">
    <property type="component" value="Unassembled WGS sequence"/>
</dbReference>
<feature type="region of interest" description="Disordered" evidence="1">
    <location>
        <begin position="21"/>
        <end position="134"/>
    </location>
</feature>
<dbReference type="EMBL" id="JACXZA010000009">
    <property type="protein sequence ID" value="MBD3922463.1"/>
    <property type="molecule type" value="Genomic_DNA"/>
</dbReference>
<dbReference type="RefSeq" id="WP_191206767.1">
    <property type="nucleotide sequence ID" value="NZ_JACXZA010000009.1"/>
</dbReference>
<evidence type="ECO:0000313" key="4">
    <source>
        <dbReference type="Proteomes" id="UP000609346"/>
    </source>
</evidence>
<keyword evidence="2" id="KW-0732">Signal</keyword>
<dbReference type="PROSITE" id="PS51257">
    <property type="entry name" value="PROKAR_LIPOPROTEIN"/>
    <property type="match status" value="1"/>
</dbReference>
<comment type="caution">
    <text evidence="3">The sequence shown here is derived from an EMBL/GenBank/DDBJ whole genome shotgun (WGS) entry which is preliminary data.</text>
</comment>
<organism evidence="3 4">
    <name type="scientific">Paenibacillus terricola</name>
    <dbReference type="NCBI Taxonomy" id="2763503"/>
    <lineage>
        <taxon>Bacteria</taxon>
        <taxon>Bacillati</taxon>
        <taxon>Bacillota</taxon>
        <taxon>Bacilli</taxon>
        <taxon>Bacillales</taxon>
        <taxon>Paenibacillaceae</taxon>
        <taxon>Paenibacillus</taxon>
    </lineage>
</organism>
<gene>
    <name evidence="3" type="ORF">H8B09_27165</name>
</gene>
<keyword evidence="4" id="KW-1185">Reference proteome</keyword>
<evidence type="ECO:0000256" key="1">
    <source>
        <dbReference type="SAM" id="MobiDB-lite"/>
    </source>
</evidence>
<evidence type="ECO:0000256" key="2">
    <source>
        <dbReference type="SAM" id="SignalP"/>
    </source>
</evidence>
<feature type="signal peptide" evidence="2">
    <location>
        <begin position="1"/>
        <end position="27"/>
    </location>
</feature>
<protein>
    <recommendedName>
        <fullName evidence="5">Lipoprotein</fullName>
    </recommendedName>
</protein>
<accession>A0ABR8N2R3</accession>
<evidence type="ECO:0000313" key="3">
    <source>
        <dbReference type="EMBL" id="MBD3922463.1"/>
    </source>
</evidence>
<feature type="chain" id="PRO_5045636278" description="Lipoprotein" evidence="2">
    <location>
        <begin position="28"/>
        <end position="256"/>
    </location>
</feature>
<proteinExistence type="predicted"/>
<name>A0ABR8N2R3_9BACL</name>
<feature type="compositionally biased region" description="Low complexity" evidence="1">
    <location>
        <begin position="21"/>
        <end position="32"/>
    </location>
</feature>